<keyword evidence="2" id="KW-0418">Kinase</keyword>
<reference evidence="2" key="1">
    <citation type="journal article" date="2019" name="Sci. Rep.">
        <title>Draft genome of Tanacetum cinerariifolium, the natural source of mosquito coil.</title>
        <authorList>
            <person name="Yamashiro T."/>
            <person name="Shiraishi A."/>
            <person name="Satake H."/>
            <person name="Nakayama K."/>
        </authorList>
    </citation>
    <scope>NUCLEOTIDE SEQUENCE</scope>
</reference>
<evidence type="ECO:0000313" key="2">
    <source>
        <dbReference type="EMBL" id="GEU59370.1"/>
    </source>
</evidence>
<accession>A0A6L2LDV2</accession>
<dbReference type="AlphaFoldDB" id="A0A6L2LDV2"/>
<dbReference type="GO" id="GO:0016301">
    <property type="term" value="F:kinase activity"/>
    <property type="evidence" value="ECO:0007669"/>
    <property type="project" value="UniProtKB-KW"/>
</dbReference>
<gene>
    <name evidence="2" type="ORF">Tci_031348</name>
</gene>
<keyword evidence="2" id="KW-0808">Transferase</keyword>
<protein>
    <submittedName>
        <fullName evidence="2">Xylulose kinase-1</fullName>
    </submittedName>
</protein>
<name>A0A6L2LDV2_TANCI</name>
<comment type="caution">
    <text evidence="2">The sequence shown here is derived from an EMBL/GenBank/DDBJ whole genome shotgun (WGS) entry which is preliminary data.</text>
</comment>
<proteinExistence type="predicted"/>
<sequence>MMIEQYIQMMDYALWDVIENGNSIPKTQIVNNVKTVIPPTTAEEKLQRWNEVKARSTLMMGLPNEHHLKFNSFVDAKSLLKSIKKRFGGYACGSMEKQTRNLDTLSMYDLYNNLKIYESKVKGISSSTNTQTWHLCLPPQITPTAVMMLILLKELILPMELILLALRDRALTELQRLEELFNKPKTEKSKDKSHDVEPESVRKGSDALIIEDWVLDDEEETVEKKEVKPSIN</sequence>
<dbReference type="EMBL" id="BKCJ010004160">
    <property type="protein sequence ID" value="GEU59370.1"/>
    <property type="molecule type" value="Genomic_DNA"/>
</dbReference>
<evidence type="ECO:0000256" key="1">
    <source>
        <dbReference type="SAM" id="MobiDB-lite"/>
    </source>
</evidence>
<feature type="region of interest" description="Disordered" evidence="1">
    <location>
        <begin position="183"/>
        <end position="203"/>
    </location>
</feature>
<organism evidence="2">
    <name type="scientific">Tanacetum cinerariifolium</name>
    <name type="common">Dalmatian daisy</name>
    <name type="synonym">Chrysanthemum cinerariifolium</name>
    <dbReference type="NCBI Taxonomy" id="118510"/>
    <lineage>
        <taxon>Eukaryota</taxon>
        <taxon>Viridiplantae</taxon>
        <taxon>Streptophyta</taxon>
        <taxon>Embryophyta</taxon>
        <taxon>Tracheophyta</taxon>
        <taxon>Spermatophyta</taxon>
        <taxon>Magnoliopsida</taxon>
        <taxon>eudicotyledons</taxon>
        <taxon>Gunneridae</taxon>
        <taxon>Pentapetalae</taxon>
        <taxon>asterids</taxon>
        <taxon>campanulids</taxon>
        <taxon>Asterales</taxon>
        <taxon>Asteraceae</taxon>
        <taxon>Asteroideae</taxon>
        <taxon>Anthemideae</taxon>
        <taxon>Anthemidinae</taxon>
        <taxon>Tanacetum</taxon>
    </lineage>
</organism>